<evidence type="ECO:0000313" key="2">
    <source>
        <dbReference type="EMBL" id="MFE1352995.1"/>
    </source>
</evidence>
<proteinExistence type="predicted"/>
<dbReference type="Proteomes" id="UP001599542">
    <property type="component" value="Unassembled WGS sequence"/>
</dbReference>
<keyword evidence="3" id="KW-1185">Reference proteome</keyword>
<feature type="signal peptide" evidence="1">
    <location>
        <begin position="1"/>
        <end position="34"/>
    </location>
</feature>
<keyword evidence="1" id="KW-0732">Signal</keyword>
<evidence type="ECO:0000256" key="1">
    <source>
        <dbReference type="SAM" id="SignalP"/>
    </source>
</evidence>
<comment type="caution">
    <text evidence="2">The sequence shown here is derived from an EMBL/GenBank/DDBJ whole genome shotgun (WGS) entry which is preliminary data.</text>
</comment>
<feature type="chain" id="PRO_5045222908" evidence="1">
    <location>
        <begin position="35"/>
        <end position="125"/>
    </location>
</feature>
<dbReference type="RefSeq" id="WP_380331563.1">
    <property type="nucleotide sequence ID" value="NZ_JBHYPW010000082.1"/>
</dbReference>
<organism evidence="2 3">
    <name type="scientific">Kitasatospora phosalacinea</name>
    <dbReference type="NCBI Taxonomy" id="2065"/>
    <lineage>
        <taxon>Bacteria</taxon>
        <taxon>Bacillati</taxon>
        <taxon>Actinomycetota</taxon>
        <taxon>Actinomycetes</taxon>
        <taxon>Kitasatosporales</taxon>
        <taxon>Streptomycetaceae</taxon>
        <taxon>Kitasatospora</taxon>
    </lineage>
</organism>
<name>A0ABW6GJT1_9ACTN</name>
<protein>
    <submittedName>
        <fullName evidence="2">Uncharacterized protein</fullName>
    </submittedName>
</protein>
<reference evidence="2 3" key="1">
    <citation type="submission" date="2024-09" db="EMBL/GenBank/DDBJ databases">
        <title>The Natural Products Discovery Center: Release of the First 8490 Sequenced Strains for Exploring Actinobacteria Biosynthetic Diversity.</title>
        <authorList>
            <person name="Kalkreuter E."/>
            <person name="Kautsar S.A."/>
            <person name="Yang D."/>
            <person name="Bader C.D."/>
            <person name="Teijaro C.N."/>
            <person name="Fluegel L."/>
            <person name="Davis C.M."/>
            <person name="Simpson J.R."/>
            <person name="Lauterbach L."/>
            <person name="Steele A.D."/>
            <person name="Gui C."/>
            <person name="Meng S."/>
            <person name="Li G."/>
            <person name="Viehrig K."/>
            <person name="Ye F."/>
            <person name="Su P."/>
            <person name="Kiefer A.F."/>
            <person name="Nichols A."/>
            <person name="Cepeda A.J."/>
            <person name="Yan W."/>
            <person name="Fan B."/>
            <person name="Jiang Y."/>
            <person name="Adhikari A."/>
            <person name="Zheng C.-J."/>
            <person name="Schuster L."/>
            <person name="Cowan T.M."/>
            <person name="Smanski M.J."/>
            <person name="Chevrette M.G."/>
            <person name="De Carvalho L.P.S."/>
            <person name="Shen B."/>
        </authorList>
    </citation>
    <scope>NUCLEOTIDE SEQUENCE [LARGE SCALE GENOMIC DNA]</scope>
    <source>
        <strain evidence="2 3">NPDC058753</strain>
    </source>
</reference>
<accession>A0ABW6GJT1</accession>
<dbReference type="EMBL" id="JBHYPX010000022">
    <property type="protein sequence ID" value="MFE1352995.1"/>
    <property type="molecule type" value="Genomic_DNA"/>
</dbReference>
<sequence length="125" mass="12601">MNALRTKTLTATATTAATGAALLLGAALAQPAAAVELPNSAVAYFTTGSNLTGARFAVDTADTGCHDLPAAAASAVDFTTANITVYFNAGCTTGRPGQPGDLSYALGSLHWANFPYPAVSYRVTS</sequence>
<evidence type="ECO:0000313" key="3">
    <source>
        <dbReference type="Proteomes" id="UP001599542"/>
    </source>
</evidence>
<gene>
    <name evidence="2" type="ORF">ACFW6T_13495</name>
</gene>